<dbReference type="RefSeq" id="WP_022600127.1">
    <property type="nucleotide sequence ID" value="NZ_KI440780.1"/>
</dbReference>
<accession>A0A495WE95</accession>
<reference evidence="4 5" key="1">
    <citation type="submission" date="2018-10" db="EMBL/GenBank/DDBJ databases">
        <title>Genomic Encyclopedia of Archaeal and Bacterial Type Strains, Phase II (KMG-II): from individual species to whole genera.</title>
        <authorList>
            <person name="Goeker M."/>
        </authorList>
    </citation>
    <scope>NUCLEOTIDE SEQUENCE [LARGE SCALE GENOMIC DNA]</scope>
    <source>
        <strain evidence="4 5">NSB1</strain>
    </source>
</reference>
<dbReference type="Proteomes" id="UP000269493">
    <property type="component" value="Unassembled WGS sequence"/>
</dbReference>
<gene>
    <name evidence="4" type="ORF">BC742_1237</name>
</gene>
<dbReference type="GeneID" id="92929031"/>
<keyword evidence="1 2" id="KW-0238">DNA-binding</keyword>
<dbReference type="Pfam" id="PF00440">
    <property type="entry name" value="TetR_N"/>
    <property type="match status" value="1"/>
</dbReference>
<dbReference type="AlphaFoldDB" id="A0A495WE95"/>
<comment type="caution">
    <text evidence="4">The sequence shown here is derived from an EMBL/GenBank/DDBJ whole genome shotgun (WGS) entry which is preliminary data.</text>
</comment>
<evidence type="ECO:0000313" key="4">
    <source>
        <dbReference type="EMBL" id="RKT59095.1"/>
    </source>
</evidence>
<dbReference type="OrthoDB" id="6430772at2"/>
<dbReference type="EMBL" id="RBXN01000003">
    <property type="protein sequence ID" value="RKT59095.1"/>
    <property type="molecule type" value="Genomic_DNA"/>
</dbReference>
<proteinExistence type="predicted"/>
<protein>
    <submittedName>
        <fullName evidence="4">TetR family transcriptional regulator</fullName>
    </submittedName>
</protein>
<name>A0A495WE95_9BACT</name>
<dbReference type="PRINTS" id="PR00455">
    <property type="entry name" value="HTHTETR"/>
</dbReference>
<sequence length="203" mass="24350">MQAEKEYVRKNILAAATPLFYAKGYVKVPMRKIAEASHVGLSNIYNYYDSKEDIFHEIVRPVVNCFYEMLDEHHGKRGADILEMFTNDYLRSVIDEYVSIVNKYRDLLFLLLFRSQGTSLERFKEDFSDRSTMLVKDYFLKMKWKHPDLNIDVSDFTIRLHTVWMFTMLEELIVHRRTPDETEKIITEYMIFCVTGWRELMKR</sequence>
<feature type="DNA-binding region" description="H-T-H motif" evidence="2">
    <location>
        <begin position="29"/>
        <end position="48"/>
    </location>
</feature>
<evidence type="ECO:0000256" key="2">
    <source>
        <dbReference type="PROSITE-ProRule" id="PRU00335"/>
    </source>
</evidence>
<dbReference type="GO" id="GO:0003677">
    <property type="term" value="F:DNA binding"/>
    <property type="evidence" value="ECO:0007669"/>
    <property type="project" value="UniProtKB-UniRule"/>
</dbReference>
<dbReference type="InterPro" id="IPR001647">
    <property type="entry name" value="HTH_TetR"/>
</dbReference>
<evidence type="ECO:0000313" key="5">
    <source>
        <dbReference type="Proteomes" id="UP000269493"/>
    </source>
</evidence>
<dbReference type="PROSITE" id="PS50977">
    <property type="entry name" value="HTH_TETR_2"/>
    <property type="match status" value="1"/>
</dbReference>
<evidence type="ECO:0000259" key="3">
    <source>
        <dbReference type="PROSITE" id="PS50977"/>
    </source>
</evidence>
<evidence type="ECO:0000256" key="1">
    <source>
        <dbReference type="ARBA" id="ARBA00023125"/>
    </source>
</evidence>
<organism evidence="4 5">
    <name type="scientific">Coprobacter fastidiosus NSB1 = JCM 33896</name>
    <dbReference type="NCBI Taxonomy" id="1349822"/>
    <lineage>
        <taxon>Bacteria</taxon>
        <taxon>Pseudomonadati</taxon>
        <taxon>Bacteroidota</taxon>
        <taxon>Bacteroidia</taxon>
        <taxon>Bacteroidales</taxon>
        <taxon>Barnesiellaceae</taxon>
        <taxon>Coprobacter</taxon>
    </lineage>
</organism>
<dbReference type="InterPro" id="IPR009057">
    <property type="entry name" value="Homeodomain-like_sf"/>
</dbReference>
<keyword evidence="5" id="KW-1185">Reference proteome</keyword>
<dbReference type="InterPro" id="IPR050624">
    <property type="entry name" value="HTH-type_Tx_Regulator"/>
</dbReference>
<dbReference type="PANTHER" id="PTHR43479">
    <property type="entry name" value="ACREF/ENVCD OPERON REPRESSOR-RELATED"/>
    <property type="match status" value="1"/>
</dbReference>
<feature type="domain" description="HTH tetR-type" evidence="3">
    <location>
        <begin position="6"/>
        <end position="66"/>
    </location>
</feature>
<dbReference type="SUPFAM" id="SSF46689">
    <property type="entry name" value="Homeodomain-like"/>
    <property type="match status" value="1"/>
</dbReference>
<dbReference type="PANTHER" id="PTHR43479:SF11">
    <property type="entry name" value="ACREF_ENVCD OPERON REPRESSOR-RELATED"/>
    <property type="match status" value="1"/>
</dbReference>
<dbReference type="Gene3D" id="1.10.357.10">
    <property type="entry name" value="Tetracycline Repressor, domain 2"/>
    <property type="match status" value="1"/>
</dbReference>